<feature type="domain" description="Reverse transcriptase" evidence="2">
    <location>
        <begin position="1"/>
        <end position="176"/>
    </location>
</feature>
<dbReference type="OrthoDB" id="9780724at2"/>
<dbReference type="InterPro" id="IPR000477">
    <property type="entry name" value="RT_dom"/>
</dbReference>
<reference evidence="3 4" key="1">
    <citation type="submission" date="2017-05" db="EMBL/GenBank/DDBJ databases">
        <authorList>
            <person name="Varghese N."/>
            <person name="Submissions S."/>
        </authorList>
    </citation>
    <scope>NUCLEOTIDE SEQUENCE [LARGE SCALE GENOMIC DNA]</scope>
    <source>
        <strain evidence="3 4">DSM 21194</strain>
    </source>
</reference>
<accession>A0A521FHH8</accession>
<dbReference type="PROSITE" id="PS50878">
    <property type="entry name" value="RT_POL"/>
    <property type="match status" value="1"/>
</dbReference>
<protein>
    <submittedName>
        <fullName evidence="3">Reverse transcriptase (RNA-dependent DNA polymerase)</fullName>
    </submittedName>
</protein>
<keyword evidence="4" id="KW-1185">Reference proteome</keyword>
<dbReference type="PANTHER" id="PTHR34047">
    <property type="entry name" value="NUCLEAR INTRON MATURASE 1, MITOCHONDRIAL-RELATED"/>
    <property type="match status" value="1"/>
</dbReference>
<dbReference type="RefSeq" id="WP_142716142.1">
    <property type="nucleotide sequence ID" value="NZ_FXTH01000038.1"/>
</dbReference>
<dbReference type="EMBL" id="FXTH01000038">
    <property type="protein sequence ID" value="SMO95678.1"/>
    <property type="molecule type" value="Genomic_DNA"/>
</dbReference>
<dbReference type="Pfam" id="PF00078">
    <property type="entry name" value="RVT_1"/>
    <property type="match status" value="1"/>
</dbReference>
<dbReference type="Proteomes" id="UP000317593">
    <property type="component" value="Unassembled WGS sequence"/>
</dbReference>
<keyword evidence="3" id="KW-0808">Transferase</keyword>
<dbReference type="CDD" id="cd01646">
    <property type="entry name" value="RT_Bac_retron_I"/>
    <property type="match status" value="1"/>
</dbReference>
<name>A0A521FHH8_9BACT</name>
<dbReference type="AlphaFoldDB" id="A0A521FHH8"/>
<dbReference type="SUPFAM" id="SSF56672">
    <property type="entry name" value="DNA/RNA polymerases"/>
    <property type="match status" value="1"/>
</dbReference>
<sequence length="347" mass="40697">MDYRFVIHSDITDCYGSIYTHSISWALHTKKEAKKRENRNNNSFIGVVIDKHLQDMSHGQTNGIPQGSTLMDFISEIVLGYVDLLLAEKLSVLDIEDYKILRYRDDYRIFTKESYEAERITKELSEILSNLGLRLNPDKTRASDDIVKSSIKPDKRYWISNRRIAENKQKWLIQLYLLSERYPNSGTIDTQMREFLKVLKKSKKKDRNLETLISLVTEIALRNPRVTPSAIAILSIFINRLPNKKEKLKIAKKIRQKFNQVPNSSFMMVWFQRLNLKINKTEKYKLPLCKKVGGSKEKIWNCEWLEGDLKKVIDEATIVEESKIKKARSKLAEKEIDKIITKKNYYN</sequence>
<dbReference type="PANTHER" id="PTHR34047:SF8">
    <property type="entry name" value="PROTEIN YKFC"/>
    <property type="match status" value="1"/>
</dbReference>
<proteinExistence type="inferred from homology"/>
<keyword evidence="3" id="KW-0695">RNA-directed DNA polymerase</keyword>
<dbReference type="InterPro" id="IPR051083">
    <property type="entry name" value="GrpII_Intron_Splice-Mob/Def"/>
</dbReference>
<evidence type="ECO:0000313" key="3">
    <source>
        <dbReference type="EMBL" id="SMO95678.1"/>
    </source>
</evidence>
<evidence type="ECO:0000313" key="4">
    <source>
        <dbReference type="Proteomes" id="UP000317593"/>
    </source>
</evidence>
<dbReference type="GO" id="GO:0003964">
    <property type="term" value="F:RNA-directed DNA polymerase activity"/>
    <property type="evidence" value="ECO:0007669"/>
    <property type="project" value="UniProtKB-KW"/>
</dbReference>
<evidence type="ECO:0000259" key="2">
    <source>
        <dbReference type="PROSITE" id="PS50878"/>
    </source>
</evidence>
<dbReference type="InterPro" id="IPR043502">
    <property type="entry name" value="DNA/RNA_pol_sf"/>
</dbReference>
<organism evidence="3 4">
    <name type="scientific">Fodinibius sediminis</name>
    <dbReference type="NCBI Taxonomy" id="1214077"/>
    <lineage>
        <taxon>Bacteria</taxon>
        <taxon>Pseudomonadati</taxon>
        <taxon>Balneolota</taxon>
        <taxon>Balneolia</taxon>
        <taxon>Balneolales</taxon>
        <taxon>Balneolaceae</taxon>
        <taxon>Fodinibius</taxon>
    </lineage>
</organism>
<evidence type="ECO:0000256" key="1">
    <source>
        <dbReference type="ARBA" id="ARBA00034120"/>
    </source>
</evidence>
<gene>
    <name evidence="3" type="ORF">SAMN06265218_1382</name>
</gene>
<comment type="similarity">
    <text evidence="1">Belongs to the bacterial reverse transcriptase family.</text>
</comment>
<keyword evidence="3" id="KW-0548">Nucleotidyltransferase</keyword>